<keyword evidence="2" id="KW-0808">Transferase</keyword>
<dbReference type="AlphaFoldDB" id="A0A367XJJ9"/>
<evidence type="ECO:0000256" key="1">
    <source>
        <dbReference type="PROSITE-ProRule" id="PRU00339"/>
    </source>
</evidence>
<dbReference type="PROSITE" id="PS50005">
    <property type="entry name" value="TPR"/>
    <property type="match status" value="1"/>
</dbReference>
<accession>A0A367XJJ9</accession>
<dbReference type="Gene3D" id="1.25.40.10">
    <property type="entry name" value="Tetratricopeptide repeat domain"/>
    <property type="match status" value="1"/>
</dbReference>
<organism evidence="2 3">
    <name type="scientific">Thalassospira profundimaris</name>
    <dbReference type="NCBI Taxonomy" id="502049"/>
    <lineage>
        <taxon>Bacteria</taxon>
        <taxon>Pseudomonadati</taxon>
        <taxon>Pseudomonadota</taxon>
        <taxon>Alphaproteobacteria</taxon>
        <taxon>Rhodospirillales</taxon>
        <taxon>Thalassospiraceae</taxon>
        <taxon>Thalassospira</taxon>
    </lineage>
</organism>
<dbReference type="EMBL" id="JPWH01000001">
    <property type="protein sequence ID" value="RCK53816.1"/>
    <property type="molecule type" value="Genomic_DNA"/>
</dbReference>
<dbReference type="Gene3D" id="3.40.50.150">
    <property type="entry name" value="Vaccinia Virus protein VP39"/>
    <property type="match status" value="1"/>
</dbReference>
<dbReference type="CDD" id="cd02440">
    <property type="entry name" value="AdoMet_MTases"/>
    <property type="match status" value="1"/>
</dbReference>
<reference evidence="2 3" key="1">
    <citation type="submission" date="2014-07" db="EMBL/GenBank/DDBJ databases">
        <title>Draft genome sequence of Thalassospira profundimaris S25-3-2.</title>
        <authorList>
            <person name="Lai Q."/>
            <person name="Shao Z."/>
        </authorList>
    </citation>
    <scope>NUCLEOTIDE SEQUENCE [LARGE SCALE GENOMIC DNA]</scope>
    <source>
        <strain evidence="2 3">S25-3-2</strain>
    </source>
</reference>
<comment type="caution">
    <text evidence="2">The sequence shown here is derived from an EMBL/GenBank/DDBJ whole genome shotgun (WGS) entry which is preliminary data.</text>
</comment>
<proteinExistence type="predicted"/>
<dbReference type="OrthoDB" id="465636at2"/>
<protein>
    <submittedName>
        <fullName evidence="2">Methyltransferase type 11</fullName>
    </submittedName>
</protein>
<dbReference type="GO" id="GO:0032259">
    <property type="term" value="P:methylation"/>
    <property type="evidence" value="ECO:0007669"/>
    <property type="project" value="UniProtKB-KW"/>
</dbReference>
<keyword evidence="2" id="KW-0489">Methyltransferase</keyword>
<dbReference type="SUPFAM" id="SSF48452">
    <property type="entry name" value="TPR-like"/>
    <property type="match status" value="1"/>
</dbReference>
<dbReference type="RefSeq" id="WP_114086398.1">
    <property type="nucleotide sequence ID" value="NZ_JPWH01000001.1"/>
</dbReference>
<evidence type="ECO:0000313" key="3">
    <source>
        <dbReference type="Proteomes" id="UP000252517"/>
    </source>
</evidence>
<keyword evidence="1" id="KW-0802">TPR repeat</keyword>
<dbReference type="PANTHER" id="PTHR43861">
    <property type="entry name" value="TRANS-ACONITATE 2-METHYLTRANSFERASE-RELATED"/>
    <property type="match status" value="1"/>
</dbReference>
<evidence type="ECO:0000313" key="2">
    <source>
        <dbReference type="EMBL" id="RCK53816.1"/>
    </source>
</evidence>
<dbReference type="Proteomes" id="UP000252517">
    <property type="component" value="Unassembled WGS sequence"/>
</dbReference>
<dbReference type="InterPro" id="IPR029063">
    <property type="entry name" value="SAM-dependent_MTases_sf"/>
</dbReference>
<dbReference type="PANTHER" id="PTHR43861:SF1">
    <property type="entry name" value="TRANS-ACONITATE 2-METHYLTRANSFERASE"/>
    <property type="match status" value="1"/>
</dbReference>
<dbReference type="InterPro" id="IPR019734">
    <property type="entry name" value="TPR_rpt"/>
</dbReference>
<dbReference type="SUPFAM" id="SSF53335">
    <property type="entry name" value="S-adenosyl-L-methionine-dependent methyltransferases"/>
    <property type="match status" value="1"/>
</dbReference>
<sequence>MSNDRLLASRRLDVALAMAARGDNEAAIEVARAAIEADDNWDEAYFALGELHEKAGHGEQAIEAYRQYLMRDATDRMGAEVRLMLLGAVAMRDRLPPEYVRALFDDYAPRFERALRDRLTYRAPELMYEAVRSLMADLPRPLEVLDLGCGTGLVADVFNGQVDVLDGVDLSPRMLNRARAKGVYRDLREADITAMPDMATAHYGMVIAADVLNYLGDLEAVLSMIRSRLVAGGILVMSLEEGDVFPFDLGPGQRFRHHPDIIADWLKKAGLEVLSNQQGVLRQEKGMSVMGRIVVAQARITPDGMIQSLGTVMPMAGDGEFGSENVAVLH</sequence>
<gene>
    <name evidence="2" type="ORF">TH25_00020</name>
</gene>
<dbReference type="InterPro" id="IPR011990">
    <property type="entry name" value="TPR-like_helical_dom_sf"/>
</dbReference>
<dbReference type="Pfam" id="PF13489">
    <property type="entry name" value="Methyltransf_23"/>
    <property type="match status" value="1"/>
</dbReference>
<feature type="repeat" description="TPR" evidence="1">
    <location>
        <begin position="42"/>
        <end position="75"/>
    </location>
</feature>
<name>A0A367XJJ9_9PROT</name>
<dbReference type="GO" id="GO:0008168">
    <property type="term" value="F:methyltransferase activity"/>
    <property type="evidence" value="ECO:0007669"/>
    <property type="project" value="UniProtKB-KW"/>
</dbReference>